<evidence type="ECO:0000313" key="6">
    <source>
        <dbReference type="Proteomes" id="UP000419743"/>
    </source>
</evidence>
<gene>
    <name evidence="5" type="ORF">HALOF300_05338</name>
</gene>
<sequence>MVRAMRAGDVPAVAAVHVATWQETYRGLMPDEVLDDPTFIARRERMWTQVIGGDLASRSRAAVAVVEDAVIGLALVGPVPEQESPWDEQVYNIYVLAKHHGTGAGRALLAAVLDPSVRTTLRVIDPNPRAQAFYAKHGFVPDGPAEVADGVRQLRLTRPPDGRSDRLETEPDGVRRARSTGGGSR</sequence>
<reference evidence="5 6" key="1">
    <citation type="submission" date="2019-11" db="EMBL/GenBank/DDBJ databases">
        <authorList>
            <person name="Criscuolo A."/>
        </authorList>
    </citation>
    <scope>NUCLEOTIDE SEQUENCE [LARGE SCALE GENOMIC DNA]</scope>
    <source>
        <strain evidence="5">CIP111667</strain>
    </source>
</reference>
<proteinExistence type="predicted"/>
<dbReference type="EMBL" id="CACRYJ010000071">
    <property type="protein sequence ID" value="VZO40630.1"/>
    <property type="molecule type" value="Genomic_DNA"/>
</dbReference>
<dbReference type="Pfam" id="PF00583">
    <property type="entry name" value="Acetyltransf_1"/>
    <property type="match status" value="1"/>
</dbReference>
<dbReference type="PANTHER" id="PTHR43877">
    <property type="entry name" value="AMINOALKYLPHOSPHONATE N-ACETYLTRANSFERASE-RELATED-RELATED"/>
    <property type="match status" value="1"/>
</dbReference>
<organism evidence="5 6">
    <name type="scientific">Occultella aeris</name>
    <dbReference type="NCBI Taxonomy" id="2761496"/>
    <lineage>
        <taxon>Bacteria</taxon>
        <taxon>Bacillati</taxon>
        <taxon>Actinomycetota</taxon>
        <taxon>Actinomycetes</taxon>
        <taxon>Micrococcales</taxon>
        <taxon>Ruaniaceae</taxon>
        <taxon>Occultella</taxon>
    </lineage>
</organism>
<dbReference type="AlphaFoldDB" id="A0A7M4DT36"/>
<dbReference type="InterPro" id="IPR016181">
    <property type="entry name" value="Acyl_CoA_acyltransferase"/>
</dbReference>
<protein>
    <submittedName>
        <fullName evidence="5">Acetyltransferase (GNAT) family protein</fullName>
    </submittedName>
</protein>
<dbReference type="GO" id="GO:0016747">
    <property type="term" value="F:acyltransferase activity, transferring groups other than amino-acyl groups"/>
    <property type="evidence" value="ECO:0007669"/>
    <property type="project" value="InterPro"/>
</dbReference>
<dbReference type="InterPro" id="IPR000182">
    <property type="entry name" value="GNAT_dom"/>
</dbReference>
<dbReference type="PANTHER" id="PTHR43877:SF1">
    <property type="entry name" value="ACETYLTRANSFERASE"/>
    <property type="match status" value="1"/>
</dbReference>
<keyword evidence="6" id="KW-1185">Reference proteome</keyword>
<evidence type="ECO:0000256" key="1">
    <source>
        <dbReference type="ARBA" id="ARBA00022679"/>
    </source>
</evidence>
<keyword evidence="1 5" id="KW-0808">Transferase</keyword>
<keyword evidence="2" id="KW-0012">Acyltransferase</keyword>
<comment type="caution">
    <text evidence="5">The sequence shown here is derived from an EMBL/GenBank/DDBJ whole genome shotgun (WGS) entry which is preliminary data.</text>
</comment>
<evidence type="ECO:0000259" key="4">
    <source>
        <dbReference type="PROSITE" id="PS51186"/>
    </source>
</evidence>
<dbReference type="Proteomes" id="UP000419743">
    <property type="component" value="Unassembled WGS sequence"/>
</dbReference>
<feature type="region of interest" description="Disordered" evidence="3">
    <location>
        <begin position="155"/>
        <end position="185"/>
    </location>
</feature>
<feature type="compositionally biased region" description="Basic and acidic residues" evidence="3">
    <location>
        <begin position="158"/>
        <end position="175"/>
    </location>
</feature>
<feature type="domain" description="N-acetyltransferase" evidence="4">
    <location>
        <begin position="1"/>
        <end position="161"/>
    </location>
</feature>
<dbReference type="Gene3D" id="3.40.630.30">
    <property type="match status" value="1"/>
</dbReference>
<evidence type="ECO:0000256" key="3">
    <source>
        <dbReference type="SAM" id="MobiDB-lite"/>
    </source>
</evidence>
<dbReference type="PROSITE" id="PS51186">
    <property type="entry name" value="GNAT"/>
    <property type="match status" value="1"/>
</dbReference>
<accession>A0A7M4DT36</accession>
<evidence type="ECO:0000313" key="5">
    <source>
        <dbReference type="EMBL" id="VZO40630.1"/>
    </source>
</evidence>
<name>A0A7M4DT36_9MICO</name>
<dbReference type="InterPro" id="IPR050832">
    <property type="entry name" value="Bact_Acetyltransf"/>
</dbReference>
<evidence type="ECO:0000256" key="2">
    <source>
        <dbReference type="ARBA" id="ARBA00023315"/>
    </source>
</evidence>
<dbReference type="SUPFAM" id="SSF55729">
    <property type="entry name" value="Acyl-CoA N-acyltransferases (Nat)"/>
    <property type="match status" value="1"/>
</dbReference>